<feature type="region of interest" description="Disordered" evidence="1">
    <location>
        <begin position="37"/>
        <end position="60"/>
    </location>
</feature>
<proteinExistence type="predicted"/>
<evidence type="ECO:0000313" key="2">
    <source>
        <dbReference type="EMBL" id="MDD9206948.1"/>
    </source>
</evidence>
<comment type="caution">
    <text evidence="2">The sequence shown here is derived from an EMBL/GenBank/DDBJ whole genome shotgun (WGS) entry which is preliminary data.</text>
</comment>
<gene>
    <name evidence="2" type="ORF">PU560_10785</name>
</gene>
<feature type="compositionally biased region" description="Basic and acidic residues" evidence="1">
    <location>
        <begin position="43"/>
        <end position="60"/>
    </location>
</feature>
<evidence type="ECO:0000256" key="1">
    <source>
        <dbReference type="SAM" id="MobiDB-lite"/>
    </source>
</evidence>
<name>A0ABT5TXZ7_9MICO</name>
<dbReference type="Proteomes" id="UP001165561">
    <property type="component" value="Unassembled WGS sequence"/>
</dbReference>
<reference evidence="2" key="1">
    <citation type="submission" date="2023-02" db="EMBL/GenBank/DDBJ databases">
        <title>Georgenia sp.10Sc9-8, isolated from a soil sample collected from the Taklamakan desert.</title>
        <authorList>
            <person name="Liu S."/>
        </authorList>
    </citation>
    <scope>NUCLEOTIDE SEQUENCE</scope>
    <source>
        <strain evidence="2">10Sc9-8</strain>
    </source>
</reference>
<organism evidence="2 3">
    <name type="scientific">Georgenia halotolerans</name>
    <dbReference type="NCBI Taxonomy" id="3028317"/>
    <lineage>
        <taxon>Bacteria</taxon>
        <taxon>Bacillati</taxon>
        <taxon>Actinomycetota</taxon>
        <taxon>Actinomycetes</taxon>
        <taxon>Micrococcales</taxon>
        <taxon>Bogoriellaceae</taxon>
        <taxon>Georgenia</taxon>
    </lineage>
</organism>
<accession>A0ABT5TXZ7</accession>
<sequence>MSEEKYYYNLATGEVEHGKITDMSTRMGPYETAEEAAAAMSRVQERNESWAQEDERWEKG</sequence>
<dbReference type="EMBL" id="JARACI010001011">
    <property type="protein sequence ID" value="MDD9206948.1"/>
    <property type="molecule type" value="Genomic_DNA"/>
</dbReference>
<protein>
    <submittedName>
        <fullName evidence="2">SPOR domain-containing protein</fullName>
    </submittedName>
</protein>
<evidence type="ECO:0000313" key="3">
    <source>
        <dbReference type="Proteomes" id="UP001165561"/>
    </source>
</evidence>
<keyword evidence="3" id="KW-1185">Reference proteome</keyword>